<sequence>MSCTGSLVKSVKVSVTAYFKYLKRWNDLAIYTSLTNIIGMTPATNATIHKREEKQQVHQFLISAI</sequence>
<evidence type="ECO:0000313" key="2">
    <source>
        <dbReference type="Proteomes" id="UP000554482"/>
    </source>
</evidence>
<reference evidence="1 2" key="1">
    <citation type="submission" date="2020-06" db="EMBL/GenBank/DDBJ databases">
        <title>Transcriptomic and genomic resources for Thalictrum thalictroides and T. hernandezii: Facilitating candidate gene discovery in an emerging model plant lineage.</title>
        <authorList>
            <person name="Arias T."/>
            <person name="Riano-Pachon D.M."/>
            <person name="Di Stilio V.S."/>
        </authorList>
    </citation>
    <scope>NUCLEOTIDE SEQUENCE [LARGE SCALE GENOMIC DNA]</scope>
    <source>
        <strain evidence="2">cv. WT478/WT964</strain>
        <tissue evidence="1">Leaves</tissue>
    </source>
</reference>
<protein>
    <submittedName>
        <fullName evidence="1">Uncharacterized protein</fullName>
    </submittedName>
</protein>
<gene>
    <name evidence="1" type="ORF">FRX31_030071</name>
</gene>
<keyword evidence="2" id="KW-1185">Reference proteome</keyword>
<proteinExistence type="predicted"/>
<organism evidence="1 2">
    <name type="scientific">Thalictrum thalictroides</name>
    <name type="common">Rue-anemone</name>
    <name type="synonym">Anemone thalictroides</name>
    <dbReference type="NCBI Taxonomy" id="46969"/>
    <lineage>
        <taxon>Eukaryota</taxon>
        <taxon>Viridiplantae</taxon>
        <taxon>Streptophyta</taxon>
        <taxon>Embryophyta</taxon>
        <taxon>Tracheophyta</taxon>
        <taxon>Spermatophyta</taxon>
        <taxon>Magnoliopsida</taxon>
        <taxon>Ranunculales</taxon>
        <taxon>Ranunculaceae</taxon>
        <taxon>Thalictroideae</taxon>
        <taxon>Thalictrum</taxon>
    </lineage>
</organism>
<comment type="caution">
    <text evidence="1">The sequence shown here is derived from an EMBL/GenBank/DDBJ whole genome shotgun (WGS) entry which is preliminary data.</text>
</comment>
<evidence type="ECO:0000313" key="1">
    <source>
        <dbReference type="EMBL" id="KAF5180343.1"/>
    </source>
</evidence>
<name>A0A7J6V601_THATH</name>
<dbReference type="EMBL" id="JABWDY010037587">
    <property type="protein sequence ID" value="KAF5180343.1"/>
    <property type="molecule type" value="Genomic_DNA"/>
</dbReference>
<dbReference type="Proteomes" id="UP000554482">
    <property type="component" value="Unassembled WGS sequence"/>
</dbReference>
<dbReference type="AlphaFoldDB" id="A0A7J6V601"/>
<accession>A0A7J6V601</accession>
<dbReference type="OrthoDB" id="1690976at2759"/>